<dbReference type="Pfam" id="PF08268">
    <property type="entry name" value="FBA_3"/>
    <property type="match status" value="1"/>
</dbReference>
<organism evidence="2 3">
    <name type="scientific">Nicotiana attenuata</name>
    <name type="common">Coyote tobacco</name>
    <dbReference type="NCBI Taxonomy" id="49451"/>
    <lineage>
        <taxon>Eukaryota</taxon>
        <taxon>Viridiplantae</taxon>
        <taxon>Streptophyta</taxon>
        <taxon>Embryophyta</taxon>
        <taxon>Tracheophyta</taxon>
        <taxon>Spermatophyta</taxon>
        <taxon>Magnoliopsida</taxon>
        <taxon>eudicotyledons</taxon>
        <taxon>Gunneridae</taxon>
        <taxon>Pentapetalae</taxon>
        <taxon>asterids</taxon>
        <taxon>lamiids</taxon>
        <taxon>Solanales</taxon>
        <taxon>Solanaceae</taxon>
        <taxon>Nicotianoideae</taxon>
        <taxon>Nicotianeae</taxon>
        <taxon>Nicotiana</taxon>
    </lineage>
</organism>
<evidence type="ECO:0000313" key="3">
    <source>
        <dbReference type="Proteomes" id="UP000187609"/>
    </source>
</evidence>
<dbReference type="Gramene" id="OIS97267">
    <property type="protein sequence ID" value="OIS97267"/>
    <property type="gene ID" value="A4A49_51627"/>
</dbReference>
<protein>
    <recommendedName>
        <fullName evidence="1">F-box associated beta-propeller type 3 domain-containing protein</fullName>
    </recommendedName>
</protein>
<feature type="domain" description="F-box associated beta-propeller type 3" evidence="1">
    <location>
        <begin position="48"/>
        <end position="98"/>
    </location>
</feature>
<gene>
    <name evidence="2" type="ORF">A4A49_51627</name>
</gene>
<dbReference type="Proteomes" id="UP000187609">
    <property type="component" value="Unassembled WGS sequence"/>
</dbReference>
<evidence type="ECO:0000259" key="1">
    <source>
        <dbReference type="Pfam" id="PF08268"/>
    </source>
</evidence>
<evidence type="ECO:0000313" key="2">
    <source>
        <dbReference type="EMBL" id="OIS97267.1"/>
    </source>
</evidence>
<accession>A0A1J6HY98</accession>
<proteinExistence type="predicted"/>
<dbReference type="AlphaFoldDB" id="A0A1J6HY98"/>
<feature type="non-terminal residue" evidence="2">
    <location>
        <position position="1"/>
    </location>
</feature>
<name>A0A1J6HY98_NICAT</name>
<keyword evidence="3" id="KW-1185">Reference proteome</keyword>
<reference evidence="2" key="1">
    <citation type="submission" date="2016-11" db="EMBL/GenBank/DDBJ databases">
        <title>The genome of Nicotiana attenuata.</title>
        <authorList>
            <person name="Xu S."/>
            <person name="Brockmoeller T."/>
            <person name="Gaquerel E."/>
            <person name="Navarro A."/>
            <person name="Kuhl H."/>
            <person name="Gase K."/>
            <person name="Ling Z."/>
            <person name="Zhou W."/>
            <person name="Kreitzer C."/>
            <person name="Stanke M."/>
            <person name="Tang H."/>
            <person name="Lyons E."/>
            <person name="Pandey P."/>
            <person name="Pandey S.P."/>
            <person name="Timmermann B."/>
            <person name="Baldwin I.T."/>
        </authorList>
    </citation>
    <scope>NUCLEOTIDE SEQUENCE [LARGE SCALE GENOMIC DNA]</scope>
    <source>
        <strain evidence="2">UT</strain>
    </source>
</reference>
<sequence length="101" mass="11969">VEFALLALPYFFNFQRGGEDEACHKKIIDSPRYNISSIFVASYQVSYAFQVELTEIKGKLAILNCEKKWYYGEEDMIMWILGKTGKEEWEKHIFTMERSRL</sequence>
<comment type="caution">
    <text evidence="2">The sequence shown here is derived from an EMBL/GenBank/DDBJ whole genome shotgun (WGS) entry which is preliminary data.</text>
</comment>
<dbReference type="EMBL" id="MJEQ01037193">
    <property type="protein sequence ID" value="OIS97267.1"/>
    <property type="molecule type" value="Genomic_DNA"/>
</dbReference>
<dbReference type="InterPro" id="IPR013187">
    <property type="entry name" value="F-box-assoc_dom_typ3"/>
</dbReference>